<dbReference type="RefSeq" id="WP_188406911.1">
    <property type="nucleotide sequence ID" value="NZ_BMGL01000013.1"/>
</dbReference>
<evidence type="ECO:0008006" key="8">
    <source>
        <dbReference type="Google" id="ProtNLM"/>
    </source>
</evidence>
<evidence type="ECO:0000256" key="1">
    <source>
        <dbReference type="PIRSR" id="PIRSR640198-1"/>
    </source>
</evidence>
<protein>
    <recommendedName>
        <fullName evidence="8">Helix-turn-helix</fullName>
    </recommendedName>
</protein>
<dbReference type="Pfam" id="PF01381">
    <property type="entry name" value="HTH_3"/>
    <property type="match status" value="1"/>
</dbReference>
<dbReference type="SUPFAM" id="SSF47413">
    <property type="entry name" value="lambda repressor-like DNA-binding domains"/>
    <property type="match status" value="1"/>
</dbReference>
<name>A0A917ECZ4_9FLAO</name>
<dbReference type="PROSITE" id="PS51459">
    <property type="entry name" value="FIDO"/>
    <property type="match status" value="1"/>
</dbReference>
<dbReference type="Proteomes" id="UP000599688">
    <property type="component" value="Unassembled WGS sequence"/>
</dbReference>
<reference evidence="6 7" key="1">
    <citation type="journal article" date="2014" name="Int. J. Syst. Evol. Microbiol.">
        <title>Complete genome sequence of Corynebacterium casei LMG S-19264T (=DSM 44701T), isolated from a smear-ripened cheese.</title>
        <authorList>
            <consortium name="US DOE Joint Genome Institute (JGI-PGF)"/>
            <person name="Walter F."/>
            <person name="Albersmeier A."/>
            <person name="Kalinowski J."/>
            <person name="Ruckert C."/>
        </authorList>
    </citation>
    <scope>NUCLEOTIDE SEQUENCE [LARGE SCALE GENOMIC DNA]</scope>
    <source>
        <strain evidence="6 7">CGMCC 1.12925</strain>
    </source>
</reference>
<gene>
    <name evidence="6" type="ORF">GCM10010831_21940</name>
</gene>
<dbReference type="InterPro" id="IPR036597">
    <property type="entry name" value="Fido-like_dom_sf"/>
</dbReference>
<feature type="active site" evidence="1">
    <location>
        <position position="280"/>
    </location>
</feature>
<dbReference type="CDD" id="cd00093">
    <property type="entry name" value="HTH_XRE"/>
    <property type="match status" value="1"/>
</dbReference>
<dbReference type="InterPro" id="IPR040198">
    <property type="entry name" value="Fido_containing"/>
</dbReference>
<dbReference type="Gene3D" id="1.10.3290.10">
    <property type="entry name" value="Fido-like domain"/>
    <property type="match status" value="1"/>
</dbReference>
<keyword evidence="7" id="KW-1185">Reference proteome</keyword>
<evidence type="ECO:0000313" key="6">
    <source>
        <dbReference type="EMBL" id="GGE20458.1"/>
    </source>
</evidence>
<dbReference type="InterPro" id="IPR003812">
    <property type="entry name" value="Fido"/>
</dbReference>
<comment type="caution">
    <text evidence="6">The sequence shown here is derived from an EMBL/GenBank/DDBJ whole genome shotgun (WGS) entry which is preliminary data.</text>
</comment>
<dbReference type="Gene3D" id="1.10.260.40">
    <property type="entry name" value="lambda repressor-like DNA-binding domains"/>
    <property type="match status" value="1"/>
</dbReference>
<dbReference type="AlphaFoldDB" id="A0A917ECZ4"/>
<dbReference type="InterPro" id="IPR001387">
    <property type="entry name" value="Cro/C1-type_HTH"/>
</dbReference>
<proteinExistence type="predicted"/>
<evidence type="ECO:0000259" key="4">
    <source>
        <dbReference type="PROSITE" id="PS50943"/>
    </source>
</evidence>
<sequence>MNLINTKRQALKLKICDLAQLVGVDSSLISRIISGKRQPTLTQLKKISEVLSLDYYLLLKEFLSNQVFELLSPYPGIAEEVIAVAEERITYLTGKDKFKVIKLSQPVTKLLNEAEQHHKKWQSKKPLDGVQVQKMQEFFHTAYTYESNRIEGNTLTLSETHLVINDGITIGGKSMREHLELINHKEAIDLILDFVKNKIHFNAFYLKQIHQLVLKGIDRKNTGVYRSVPVRISGSAHLPPEPYMIDKLMEDYFLFYEMQRKVLHPIILAAEMHERLVSIHPFIDGNGRTSRLVMNLILLQNGYTLVNLKGDPEKKASYFKALEAVQVNHENKHFHQLIAEHAIASLQEHIHLAG</sequence>
<dbReference type="InterPro" id="IPR010982">
    <property type="entry name" value="Lambda_DNA-bd_dom_sf"/>
</dbReference>
<feature type="domain" description="Fido" evidence="5">
    <location>
        <begin position="201"/>
        <end position="340"/>
    </location>
</feature>
<organism evidence="6 7">
    <name type="scientific">Psychroflexus salis</name>
    <dbReference type="NCBI Taxonomy" id="1526574"/>
    <lineage>
        <taxon>Bacteria</taxon>
        <taxon>Pseudomonadati</taxon>
        <taxon>Bacteroidota</taxon>
        <taxon>Flavobacteriia</taxon>
        <taxon>Flavobacteriales</taxon>
        <taxon>Flavobacteriaceae</taxon>
        <taxon>Psychroflexus</taxon>
    </lineage>
</organism>
<feature type="domain" description="HTH cro/C1-type" evidence="4">
    <location>
        <begin position="4"/>
        <end position="58"/>
    </location>
</feature>
<dbReference type="SMART" id="SM00530">
    <property type="entry name" value="HTH_XRE"/>
    <property type="match status" value="1"/>
</dbReference>
<dbReference type="PANTHER" id="PTHR13504">
    <property type="entry name" value="FIDO DOMAIN-CONTAINING PROTEIN DDB_G0283145"/>
    <property type="match status" value="1"/>
</dbReference>
<dbReference type="EMBL" id="BMGL01000013">
    <property type="protein sequence ID" value="GGE20458.1"/>
    <property type="molecule type" value="Genomic_DNA"/>
</dbReference>
<feature type="binding site" evidence="2">
    <location>
        <begin position="284"/>
        <end position="291"/>
    </location>
    <ligand>
        <name>ATP</name>
        <dbReference type="ChEBI" id="CHEBI:30616"/>
    </ligand>
</feature>
<dbReference type="PROSITE" id="PS50943">
    <property type="entry name" value="HTH_CROC1"/>
    <property type="match status" value="1"/>
</dbReference>
<evidence type="ECO:0000313" key="7">
    <source>
        <dbReference type="Proteomes" id="UP000599688"/>
    </source>
</evidence>
<keyword evidence="2" id="KW-0067">ATP-binding</keyword>
<dbReference type="GO" id="GO:0003677">
    <property type="term" value="F:DNA binding"/>
    <property type="evidence" value="ECO:0007669"/>
    <property type="project" value="InterPro"/>
</dbReference>
<evidence type="ECO:0000256" key="2">
    <source>
        <dbReference type="PIRSR" id="PIRSR640198-2"/>
    </source>
</evidence>
<feature type="site" description="Important for autoinhibition of adenylyltransferase activity" evidence="3">
    <location>
        <position position="151"/>
    </location>
</feature>
<dbReference type="SUPFAM" id="SSF140931">
    <property type="entry name" value="Fic-like"/>
    <property type="match status" value="1"/>
</dbReference>
<accession>A0A917ECZ4</accession>
<keyword evidence="2" id="KW-0547">Nucleotide-binding</keyword>
<dbReference type="PANTHER" id="PTHR13504:SF38">
    <property type="entry name" value="FIDO DOMAIN-CONTAINING PROTEIN"/>
    <property type="match status" value="1"/>
</dbReference>
<evidence type="ECO:0000256" key="3">
    <source>
        <dbReference type="PIRSR" id="PIRSR640198-3"/>
    </source>
</evidence>
<dbReference type="GO" id="GO:0005524">
    <property type="term" value="F:ATP binding"/>
    <property type="evidence" value="ECO:0007669"/>
    <property type="project" value="UniProtKB-KW"/>
</dbReference>
<evidence type="ECO:0000259" key="5">
    <source>
        <dbReference type="PROSITE" id="PS51459"/>
    </source>
</evidence>
<dbReference type="Pfam" id="PF02661">
    <property type="entry name" value="Fic"/>
    <property type="match status" value="1"/>
</dbReference>